<sequence length="209" mass="23346">MNTGARRLFDDLRTLRVVVIHPPGDDRNVLVEQLRRIGCLIHALWPLPSQLPADADVIFFLVGPETRSAGNWSAADTQATLIALSDYENPTALKMLLDTQAHGVITKPYRSTGILSTLVLARASSGYQQRLHHKIGKLEEAIKARRHIERAIRILIEAHRLSENEAYEHMRSRATELRVTVGEIATIVIDAHEAMDKLGLGKRARPSDQ</sequence>
<dbReference type="Pfam" id="PF03861">
    <property type="entry name" value="ANTAR"/>
    <property type="match status" value="1"/>
</dbReference>
<proteinExistence type="predicted"/>
<dbReference type="STRING" id="169427.SAMN05192548_100869"/>
<dbReference type="InterPro" id="IPR005561">
    <property type="entry name" value="ANTAR"/>
</dbReference>
<evidence type="ECO:0000313" key="3">
    <source>
        <dbReference type="EMBL" id="SHJ86082.1"/>
    </source>
</evidence>
<dbReference type="KEGG" id="pts:CUJ90_30860"/>
<reference evidence="2 5" key="2">
    <citation type="submission" date="2023-07" db="EMBL/GenBank/DDBJ databases">
        <title>Sorghum-associated microbial communities from plants grown in Nebraska, USA.</title>
        <authorList>
            <person name="Schachtman D."/>
        </authorList>
    </citation>
    <scope>NUCLEOTIDE SEQUENCE [LARGE SCALE GENOMIC DNA]</scope>
    <source>
        <strain evidence="2 5">DS1316</strain>
    </source>
</reference>
<evidence type="ECO:0000259" key="1">
    <source>
        <dbReference type="PROSITE" id="PS50921"/>
    </source>
</evidence>
<keyword evidence="5" id="KW-1185">Reference proteome</keyword>
<dbReference type="AlphaFoldDB" id="A0A1M6MRP2"/>
<dbReference type="Proteomes" id="UP000184395">
    <property type="component" value="Unassembled WGS sequence"/>
</dbReference>
<dbReference type="Pfam" id="PF21332">
    <property type="entry name" value="AmiR_N"/>
    <property type="match status" value="1"/>
</dbReference>
<evidence type="ECO:0000313" key="4">
    <source>
        <dbReference type="Proteomes" id="UP000184395"/>
    </source>
</evidence>
<dbReference type="PIRSF" id="PIRSF036382">
    <property type="entry name" value="RR_antiterm"/>
    <property type="match status" value="1"/>
</dbReference>
<gene>
    <name evidence="2" type="ORF">J2804_002556</name>
    <name evidence="3" type="ORF">SAMN05192548_100869</name>
</gene>
<dbReference type="EMBL" id="JAVDRP010000004">
    <property type="protein sequence ID" value="MDR6409152.1"/>
    <property type="molecule type" value="Genomic_DNA"/>
</dbReference>
<dbReference type="EMBL" id="FRAB01000008">
    <property type="protein sequence ID" value="SHJ86082.1"/>
    <property type="molecule type" value="Genomic_DNA"/>
</dbReference>
<evidence type="ECO:0000313" key="2">
    <source>
        <dbReference type="EMBL" id="MDR6409152.1"/>
    </source>
</evidence>
<accession>A0A1M6MRP2</accession>
<dbReference type="Gene3D" id="3.40.50.2300">
    <property type="match status" value="1"/>
</dbReference>
<feature type="domain" description="ANTAR" evidence="1">
    <location>
        <begin position="128"/>
        <end position="189"/>
    </location>
</feature>
<dbReference type="Gene3D" id="1.10.10.10">
    <property type="entry name" value="Winged helix-like DNA-binding domain superfamily/Winged helix DNA-binding domain"/>
    <property type="match status" value="1"/>
</dbReference>
<name>A0A1M6MRP2_9BURK</name>
<dbReference type="InterPro" id="IPR036388">
    <property type="entry name" value="WH-like_DNA-bd_sf"/>
</dbReference>
<dbReference type="SUPFAM" id="SSF52172">
    <property type="entry name" value="CheY-like"/>
    <property type="match status" value="1"/>
</dbReference>
<dbReference type="InterPro" id="IPR011006">
    <property type="entry name" value="CheY-like_superfamily"/>
</dbReference>
<dbReference type="InterPro" id="IPR049021">
    <property type="entry name" value="AmiR_N"/>
</dbReference>
<evidence type="ECO:0000313" key="5">
    <source>
        <dbReference type="Proteomes" id="UP001264340"/>
    </source>
</evidence>
<dbReference type="PROSITE" id="PS50921">
    <property type="entry name" value="ANTAR"/>
    <property type="match status" value="1"/>
</dbReference>
<reference evidence="3 4" key="1">
    <citation type="submission" date="2016-11" db="EMBL/GenBank/DDBJ databases">
        <authorList>
            <person name="Jaros S."/>
            <person name="Januszkiewicz K."/>
            <person name="Wedrychowicz H."/>
        </authorList>
    </citation>
    <scope>NUCLEOTIDE SEQUENCE [LARGE SCALE GENOMIC DNA]</scope>
    <source>
        <strain evidence="3 4">LMG 20594</strain>
    </source>
</reference>
<dbReference type="SMART" id="SM01012">
    <property type="entry name" value="ANTAR"/>
    <property type="match status" value="1"/>
</dbReference>
<dbReference type="OrthoDB" id="8720242at2"/>
<dbReference type="GeneID" id="301982496"/>
<dbReference type="RefSeq" id="WP_073428355.1">
    <property type="nucleotide sequence ID" value="NZ_CADFGY010000010.1"/>
</dbReference>
<organism evidence="3 4">
    <name type="scientific">Paraburkholderia terricola</name>
    <dbReference type="NCBI Taxonomy" id="169427"/>
    <lineage>
        <taxon>Bacteria</taxon>
        <taxon>Pseudomonadati</taxon>
        <taxon>Pseudomonadota</taxon>
        <taxon>Betaproteobacteria</taxon>
        <taxon>Burkholderiales</taxon>
        <taxon>Burkholderiaceae</taxon>
        <taxon>Paraburkholderia</taxon>
    </lineage>
</organism>
<dbReference type="GO" id="GO:0003723">
    <property type="term" value="F:RNA binding"/>
    <property type="evidence" value="ECO:0007669"/>
    <property type="project" value="InterPro"/>
</dbReference>
<protein>
    <submittedName>
        <fullName evidence="2">AmiR/NasT family two-component response regulator</fullName>
    </submittedName>
    <submittedName>
        <fullName evidence="3">Two-component response regulator, AmiR/NasT family, consists of REC and RNA-binding antiterminator (ANTAR) domains</fullName>
    </submittedName>
</protein>
<dbReference type="Proteomes" id="UP001264340">
    <property type="component" value="Unassembled WGS sequence"/>
</dbReference>
<dbReference type="InterPro" id="IPR008327">
    <property type="entry name" value="Sig_transdc_resp-reg_antiterm"/>
</dbReference>